<keyword evidence="2" id="KW-0472">Membrane</keyword>
<name>A0A3N2CYM9_9ACTN</name>
<feature type="transmembrane region" description="Helical" evidence="2">
    <location>
        <begin position="40"/>
        <end position="61"/>
    </location>
</feature>
<dbReference type="OrthoDB" id="3847604at2"/>
<dbReference type="EMBL" id="RKHO01000001">
    <property type="protein sequence ID" value="ROR92641.1"/>
    <property type="molecule type" value="Genomic_DNA"/>
</dbReference>
<accession>A0A3N2CYM9</accession>
<dbReference type="RefSeq" id="WP_123392302.1">
    <property type="nucleotide sequence ID" value="NZ_RKHO01000001.1"/>
</dbReference>
<evidence type="ECO:0000313" key="3">
    <source>
        <dbReference type="EMBL" id="ROR92641.1"/>
    </source>
</evidence>
<dbReference type="Gene3D" id="3.30.2390.20">
    <property type="entry name" value="Type VII secretion system EccB, repeat 1 domain"/>
    <property type="match status" value="1"/>
</dbReference>
<dbReference type="InterPro" id="IPR007795">
    <property type="entry name" value="T7SS_EccB"/>
</dbReference>
<protein>
    <submittedName>
        <fullName evidence="3">Type VII secretion protein EccB</fullName>
    </submittedName>
</protein>
<evidence type="ECO:0000256" key="2">
    <source>
        <dbReference type="SAM" id="Phobius"/>
    </source>
</evidence>
<dbReference type="AlphaFoldDB" id="A0A3N2CYM9"/>
<feature type="region of interest" description="Disordered" evidence="1">
    <location>
        <begin position="232"/>
        <end position="252"/>
    </location>
</feature>
<evidence type="ECO:0000256" key="1">
    <source>
        <dbReference type="SAM" id="MobiDB-lite"/>
    </source>
</evidence>
<keyword evidence="4" id="KW-1185">Reference proteome</keyword>
<evidence type="ECO:0000313" key="4">
    <source>
        <dbReference type="Proteomes" id="UP000281738"/>
    </source>
</evidence>
<reference evidence="3 4" key="1">
    <citation type="submission" date="2018-11" db="EMBL/GenBank/DDBJ databases">
        <title>Sequencing the genomes of 1000 actinobacteria strains.</title>
        <authorList>
            <person name="Klenk H.-P."/>
        </authorList>
    </citation>
    <scope>NUCLEOTIDE SEQUENCE [LARGE SCALE GENOMIC DNA]</scope>
    <source>
        <strain evidence="3 4">DSM 12652</strain>
    </source>
</reference>
<dbReference type="PANTHER" id="PTHR40765">
    <property type="entry name" value="ESX-2 SECRETION SYSTEM ATPASE ECCB2"/>
    <property type="match status" value="1"/>
</dbReference>
<dbReference type="Pfam" id="PF05108">
    <property type="entry name" value="T7SS_ESX1_EccB"/>
    <property type="match status" value="1"/>
</dbReference>
<dbReference type="InterPro" id="IPR044857">
    <property type="entry name" value="T7SS_EccB_R1"/>
</dbReference>
<sequence length="446" mass="46429">MSSKRDLVEAHGYNRRRLVTAFVSGAPGGREVEPVRYGRTIIGGIVLAVMVVAGAAVSGFLQKPPPKNWDQAGLVIGKESGSRFYAYEGTLYPIINITSARLLLEEGKEPVTIGDDVIAGKRPGPTIGINGAPEVLPSPDALSDQGWTACTNTGGGIKVSLTTDPVSQPATDAALLVQSEGKQFLVAGERRLPVAGDSQGQLVLRSLGLDGVEPVDVSGLWLDLVPEGTPLPGPQLAGEGRRVDTGVPGLSEVGTPVEVDGRTFVLGADGALLQTTEFAHLVYSARRQPVELDFSDIQDLDTRPGNDAVASDWPEDAVTPYDLPGTPCVRMDASEDEAPVVQLAAPRSDDALATTSELERNVSLRSGAVVRGVSANVLDAGPVYLVDGTGTSYVVGQNSDGAGLASLGYSDYTPRPVPAAWMDLFAPGPQLSSSAAAKRPVASDQS</sequence>
<dbReference type="NCBIfam" id="TIGR03919">
    <property type="entry name" value="T7SS_EccB"/>
    <property type="match status" value="1"/>
</dbReference>
<organism evidence="3 4">
    <name type="scientific">Nocardioides aurantiacus</name>
    <dbReference type="NCBI Taxonomy" id="86796"/>
    <lineage>
        <taxon>Bacteria</taxon>
        <taxon>Bacillati</taxon>
        <taxon>Actinomycetota</taxon>
        <taxon>Actinomycetes</taxon>
        <taxon>Propionibacteriales</taxon>
        <taxon>Nocardioidaceae</taxon>
        <taxon>Nocardioides</taxon>
    </lineage>
</organism>
<dbReference type="Proteomes" id="UP000281738">
    <property type="component" value="Unassembled WGS sequence"/>
</dbReference>
<keyword evidence="2" id="KW-1133">Transmembrane helix</keyword>
<comment type="caution">
    <text evidence="3">The sequence shown here is derived from an EMBL/GenBank/DDBJ whole genome shotgun (WGS) entry which is preliminary data.</text>
</comment>
<proteinExistence type="predicted"/>
<dbReference type="GO" id="GO:0005576">
    <property type="term" value="C:extracellular region"/>
    <property type="evidence" value="ECO:0007669"/>
    <property type="project" value="TreeGrafter"/>
</dbReference>
<keyword evidence="2" id="KW-0812">Transmembrane</keyword>
<gene>
    <name evidence="3" type="ORF">EDD33_3538</name>
</gene>
<dbReference type="PANTHER" id="PTHR40765:SF2">
    <property type="entry name" value="ESX-2 SECRETION SYSTEM ATPASE ECCB2"/>
    <property type="match status" value="1"/>
</dbReference>